<name>A0ABU0JC81_9HYPH</name>
<gene>
    <name evidence="1" type="ORF">QO011_004917</name>
</gene>
<dbReference type="EMBL" id="JAUSVX010000010">
    <property type="protein sequence ID" value="MDQ0471890.1"/>
    <property type="molecule type" value="Genomic_DNA"/>
</dbReference>
<dbReference type="RefSeq" id="WP_307277782.1">
    <property type="nucleotide sequence ID" value="NZ_JAUSVX010000010.1"/>
</dbReference>
<reference evidence="1 2" key="1">
    <citation type="submission" date="2023-07" db="EMBL/GenBank/DDBJ databases">
        <title>Genomic Encyclopedia of Type Strains, Phase IV (KMG-IV): sequencing the most valuable type-strain genomes for metagenomic binning, comparative biology and taxonomic classification.</title>
        <authorList>
            <person name="Goeker M."/>
        </authorList>
    </citation>
    <scope>NUCLEOTIDE SEQUENCE [LARGE SCALE GENOMIC DNA]</scope>
    <source>
        <strain evidence="1 2">DSM 19619</strain>
    </source>
</reference>
<accession>A0ABU0JC81</accession>
<organism evidence="1 2">
    <name type="scientific">Labrys wisconsinensis</name>
    <dbReference type="NCBI Taxonomy" id="425677"/>
    <lineage>
        <taxon>Bacteria</taxon>
        <taxon>Pseudomonadati</taxon>
        <taxon>Pseudomonadota</taxon>
        <taxon>Alphaproteobacteria</taxon>
        <taxon>Hyphomicrobiales</taxon>
        <taxon>Xanthobacteraceae</taxon>
        <taxon>Labrys</taxon>
    </lineage>
</organism>
<comment type="caution">
    <text evidence="1">The sequence shown here is derived from an EMBL/GenBank/DDBJ whole genome shotgun (WGS) entry which is preliminary data.</text>
</comment>
<sequence length="43" mass="4386">MKAAGRTIFAAGGGSRLMARSRSDISALDVLIESYRAAGLSSA</sequence>
<dbReference type="Proteomes" id="UP001242480">
    <property type="component" value="Unassembled WGS sequence"/>
</dbReference>
<protein>
    <submittedName>
        <fullName evidence="1">Uncharacterized protein</fullName>
    </submittedName>
</protein>
<proteinExistence type="predicted"/>
<keyword evidence="2" id="KW-1185">Reference proteome</keyword>
<evidence type="ECO:0000313" key="2">
    <source>
        <dbReference type="Proteomes" id="UP001242480"/>
    </source>
</evidence>
<evidence type="ECO:0000313" key="1">
    <source>
        <dbReference type="EMBL" id="MDQ0471890.1"/>
    </source>
</evidence>